<dbReference type="InterPro" id="IPR001680">
    <property type="entry name" value="WD40_rpt"/>
</dbReference>
<dbReference type="AlphaFoldDB" id="A0A3Q4HP60"/>
<dbReference type="GO" id="GO:0036156">
    <property type="term" value="C:inner dynein arm"/>
    <property type="evidence" value="ECO:0007669"/>
    <property type="project" value="TreeGrafter"/>
</dbReference>
<proteinExistence type="predicted"/>
<dbReference type="Gene3D" id="2.130.10.10">
    <property type="entry name" value="YVTN repeat-like/Quinoprotein amine dehydrogenase"/>
    <property type="match status" value="2"/>
</dbReference>
<dbReference type="GO" id="GO:0045504">
    <property type="term" value="F:dynein heavy chain binding"/>
    <property type="evidence" value="ECO:0007669"/>
    <property type="project" value="TreeGrafter"/>
</dbReference>
<evidence type="ECO:0000313" key="6">
    <source>
        <dbReference type="Proteomes" id="UP000261580"/>
    </source>
</evidence>
<reference evidence="5" key="2">
    <citation type="submission" date="2025-09" db="UniProtKB">
        <authorList>
            <consortium name="Ensembl"/>
        </authorList>
    </citation>
    <scope>IDENTIFICATION</scope>
</reference>
<dbReference type="GO" id="GO:0036159">
    <property type="term" value="P:inner dynein arm assembly"/>
    <property type="evidence" value="ECO:0007669"/>
    <property type="project" value="TreeGrafter"/>
</dbReference>
<organism evidence="5 6">
    <name type="scientific">Neolamprologus brichardi</name>
    <name type="common">Fairy cichlid</name>
    <name type="synonym">Lamprologus brichardi</name>
    <dbReference type="NCBI Taxonomy" id="32507"/>
    <lineage>
        <taxon>Eukaryota</taxon>
        <taxon>Metazoa</taxon>
        <taxon>Chordata</taxon>
        <taxon>Craniata</taxon>
        <taxon>Vertebrata</taxon>
        <taxon>Euteleostomi</taxon>
        <taxon>Actinopterygii</taxon>
        <taxon>Neopterygii</taxon>
        <taxon>Teleostei</taxon>
        <taxon>Neoteleostei</taxon>
        <taxon>Acanthomorphata</taxon>
        <taxon>Ovalentaria</taxon>
        <taxon>Cichlomorphae</taxon>
        <taxon>Cichliformes</taxon>
        <taxon>Cichlidae</taxon>
        <taxon>African cichlids</taxon>
        <taxon>Pseudocrenilabrinae</taxon>
        <taxon>Lamprologini</taxon>
        <taxon>Neolamprologus</taxon>
    </lineage>
</organism>
<accession>A0A3Q4HP60</accession>
<dbReference type="PANTHER" id="PTHR12442">
    <property type="entry name" value="DYNEIN INTERMEDIATE CHAIN"/>
    <property type="match status" value="1"/>
</dbReference>
<dbReference type="SMART" id="SM00320">
    <property type="entry name" value="WD40"/>
    <property type="match status" value="3"/>
</dbReference>
<evidence type="ECO:0000256" key="3">
    <source>
        <dbReference type="ARBA" id="ARBA00022574"/>
    </source>
</evidence>
<keyword evidence="2" id="KW-0963">Cytoplasm</keyword>
<dbReference type="Proteomes" id="UP000261580">
    <property type="component" value="Unassembled WGS sequence"/>
</dbReference>
<evidence type="ECO:0000256" key="1">
    <source>
        <dbReference type="ARBA" id="ARBA00004496"/>
    </source>
</evidence>
<dbReference type="GeneTree" id="ENSGT00940000156924"/>
<sequence>KKNRYHPDDIYPIVLTTATQELFECCVDEDVTEQSPYKLLNKDDIIQDIKTRAAVSDFHPVKQFVLDYPEDEIMLVFDVDFTYGQSFYLVLTPEAMARIYNPPQPEIIELVDDVIKTPEPKPWISLGSELEVDQESVKETREKLCYKFDLKRRPGLPVCFFDRNSTEAECRSVACPSYQDSRFSIKQMQRDCGMQAVPRLVFHALQQAHIMNVFTDDFKALGIGAEASDQLVMVSEGLKLQWTFTDEKRAMGKKISSVSWHPTIHGELLLECPDDIFAFEFCPSNPNVIVGGCRNGKVVLWDISFHIPHLQGTRPNSKKASDTPVMRYCAVSSIESSHKSPVTDVQWLPKTFENFVNFQVVLNSTLSYLPKLQNQFLADRKQDVDQKTMMTPFSIPKTFKHLDRTWKPLLRVSLPKIGISGEYAPLKFSLEHYTCNSNTGRNTGEQELLPSRLQGFVCFSLLYSFSVFLQSVTLLNYTKYFVEGEIVYTDWKLEEDEFGRKFSAKPLLCFRTHAWFVNTMQRSPFFKDILLTTGGWNLAIWKEGVMGGPIFMGPSSKQEYSAACWSLSRPAVFFIGRNDGSIEVWNLLLNTSEPTHVHEHVTSTRITCIKPCITSCEFLAYIRCSGQIRFLNLKTHLMDCFVLTAKQHYLAVADNLGVLRVFNVPKALRSPVKNEVRRL</sequence>
<protein>
    <submittedName>
        <fullName evidence="5">Dynein axonemal intermediate chain 3</fullName>
    </submittedName>
</protein>
<evidence type="ECO:0000313" key="5">
    <source>
        <dbReference type="Ensembl" id="ENSNBRP00000025380.1"/>
    </source>
</evidence>
<name>A0A3Q4HP60_NEOBR</name>
<keyword evidence="3" id="KW-0853">WD repeat</keyword>
<dbReference type="Bgee" id="ENSNBRG00000019277">
    <property type="expression patterns" value="Expressed in testis"/>
</dbReference>
<reference evidence="5" key="1">
    <citation type="submission" date="2025-08" db="UniProtKB">
        <authorList>
            <consortium name="Ensembl"/>
        </authorList>
    </citation>
    <scope>IDENTIFICATION</scope>
</reference>
<evidence type="ECO:0000256" key="2">
    <source>
        <dbReference type="ARBA" id="ARBA00022490"/>
    </source>
</evidence>
<dbReference type="InterPro" id="IPR050687">
    <property type="entry name" value="Dynein_IC"/>
</dbReference>
<dbReference type="PANTHER" id="PTHR12442:SF5">
    <property type="entry name" value="DYNEIN AXONEMAL INTERMEDIATE CHAIN 3"/>
    <property type="match status" value="1"/>
</dbReference>
<keyword evidence="4" id="KW-0677">Repeat</keyword>
<comment type="subcellular location">
    <subcellularLocation>
        <location evidence="1">Cytoplasm</location>
    </subcellularLocation>
</comment>
<dbReference type="InterPro" id="IPR015943">
    <property type="entry name" value="WD40/YVTN_repeat-like_dom_sf"/>
</dbReference>
<dbReference type="Ensembl" id="ENSNBRT00000026043.1">
    <property type="protein sequence ID" value="ENSNBRP00000025380.1"/>
    <property type="gene ID" value="ENSNBRG00000019277.1"/>
</dbReference>
<dbReference type="GO" id="GO:0045503">
    <property type="term" value="F:dynein light chain binding"/>
    <property type="evidence" value="ECO:0007669"/>
    <property type="project" value="TreeGrafter"/>
</dbReference>
<keyword evidence="6" id="KW-1185">Reference proteome</keyword>
<evidence type="ECO:0000256" key="4">
    <source>
        <dbReference type="ARBA" id="ARBA00022737"/>
    </source>
</evidence>
<dbReference type="GO" id="GO:0060294">
    <property type="term" value="P:cilium movement involved in cell motility"/>
    <property type="evidence" value="ECO:0007669"/>
    <property type="project" value="TreeGrafter"/>
</dbReference>
<dbReference type="SUPFAM" id="SSF101908">
    <property type="entry name" value="Putative isomerase YbhE"/>
    <property type="match status" value="1"/>
</dbReference>